<evidence type="ECO:0000256" key="1">
    <source>
        <dbReference type="SAM" id="Phobius"/>
    </source>
</evidence>
<accession>A0A7I8VMR7</accession>
<feature type="transmembrane region" description="Helical" evidence="1">
    <location>
        <begin position="76"/>
        <end position="99"/>
    </location>
</feature>
<gene>
    <name evidence="2" type="ORF">DGYR_LOCUS5369</name>
</gene>
<keyword evidence="1" id="KW-0472">Membrane</keyword>
<protein>
    <submittedName>
        <fullName evidence="2">DgyrCDS5624</fullName>
    </submittedName>
</protein>
<dbReference type="AlphaFoldDB" id="A0A7I8VMR7"/>
<reference evidence="2 3" key="1">
    <citation type="submission" date="2020-08" db="EMBL/GenBank/DDBJ databases">
        <authorList>
            <person name="Hejnol A."/>
        </authorList>
    </citation>
    <scope>NUCLEOTIDE SEQUENCE [LARGE SCALE GENOMIC DNA]</scope>
</reference>
<keyword evidence="3" id="KW-1185">Reference proteome</keyword>
<comment type="caution">
    <text evidence="2">The sequence shown here is derived from an EMBL/GenBank/DDBJ whole genome shotgun (WGS) entry which is preliminary data.</text>
</comment>
<keyword evidence="1" id="KW-0812">Transmembrane</keyword>
<dbReference type="Proteomes" id="UP000549394">
    <property type="component" value="Unassembled WGS sequence"/>
</dbReference>
<proteinExistence type="predicted"/>
<evidence type="ECO:0000313" key="2">
    <source>
        <dbReference type="EMBL" id="CAD5116775.1"/>
    </source>
</evidence>
<evidence type="ECO:0000313" key="3">
    <source>
        <dbReference type="Proteomes" id="UP000549394"/>
    </source>
</evidence>
<name>A0A7I8VMR7_9ANNE</name>
<dbReference type="EMBL" id="CAJFCJ010000006">
    <property type="protein sequence ID" value="CAD5116775.1"/>
    <property type="molecule type" value="Genomic_DNA"/>
</dbReference>
<keyword evidence="1" id="KW-1133">Transmembrane helix</keyword>
<sequence>MDPRLEDEEAFTLTDLPYLEFKDEDFLVSYKKPKDGTPERIEASVADYAKGFDTLPRDRSMLELEGKKTGKKTKRFGTILLGVTIFFLMIIAIVIYLYLARENKSSKLVASFQYKECENTGVYEKLKETLIERSMRFIPDEIIEKDDNCYPVTLIGRVELLDSGRKLTCRTLMNSLGEFLQDYGDSIDFSCQF</sequence>
<organism evidence="2 3">
    <name type="scientific">Dimorphilus gyrociliatus</name>
    <dbReference type="NCBI Taxonomy" id="2664684"/>
    <lineage>
        <taxon>Eukaryota</taxon>
        <taxon>Metazoa</taxon>
        <taxon>Spiralia</taxon>
        <taxon>Lophotrochozoa</taxon>
        <taxon>Annelida</taxon>
        <taxon>Polychaeta</taxon>
        <taxon>Polychaeta incertae sedis</taxon>
        <taxon>Dinophilidae</taxon>
        <taxon>Dimorphilus</taxon>
    </lineage>
</organism>